<dbReference type="AlphaFoldDB" id="A0A3D9IFM9"/>
<dbReference type="Proteomes" id="UP000256977">
    <property type="component" value="Unassembled WGS sequence"/>
</dbReference>
<feature type="domain" description="SGNH hydrolase-type esterase" evidence="1">
    <location>
        <begin position="369"/>
        <end position="503"/>
    </location>
</feature>
<dbReference type="OrthoDB" id="2517335at2"/>
<dbReference type="GO" id="GO:0016787">
    <property type="term" value="F:hydrolase activity"/>
    <property type="evidence" value="ECO:0007669"/>
    <property type="project" value="UniProtKB-KW"/>
</dbReference>
<dbReference type="Pfam" id="PF13472">
    <property type="entry name" value="Lipase_GDSL_2"/>
    <property type="match status" value="1"/>
</dbReference>
<name>A0A3D9IFM9_9BACL</name>
<evidence type="ECO:0000313" key="3">
    <source>
        <dbReference type="Proteomes" id="UP000256977"/>
    </source>
</evidence>
<protein>
    <submittedName>
        <fullName evidence="2">GDSL-like lipase/acylhydrolase family protein</fullName>
    </submittedName>
</protein>
<accession>A0A3D9IFM9</accession>
<reference evidence="2 3" key="1">
    <citation type="submission" date="2018-07" db="EMBL/GenBank/DDBJ databases">
        <title>Genomic Encyclopedia of Type Strains, Phase III (KMG-III): the genomes of soil and plant-associated and newly described type strains.</title>
        <authorList>
            <person name="Whitman W."/>
        </authorList>
    </citation>
    <scope>NUCLEOTIDE SEQUENCE [LARGE SCALE GENOMIC DNA]</scope>
    <source>
        <strain evidence="2 3">CECT 7287</strain>
    </source>
</reference>
<comment type="caution">
    <text evidence="2">The sequence shown here is derived from an EMBL/GenBank/DDBJ whole genome shotgun (WGS) entry which is preliminary data.</text>
</comment>
<evidence type="ECO:0000313" key="2">
    <source>
        <dbReference type="EMBL" id="RED60584.1"/>
    </source>
</evidence>
<proteinExistence type="predicted"/>
<dbReference type="SUPFAM" id="SSF52266">
    <property type="entry name" value="SGNH hydrolase"/>
    <property type="match status" value="1"/>
</dbReference>
<dbReference type="InterPro" id="IPR036514">
    <property type="entry name" value="SGNH_hydro_sf"/>
</dbReference>
<keyword evidence="3" id="KW-1185">Reference proteome</keyword>
<keyword evidence="2" id="KW-0378">Hydrolase</keyword>
<organism evidence="2 3">
    <name type="scientific">Cohnella phaseoli</name>
    <dbReference type="NCBI Taxonomy" id="456490"/>
    <lineage>
        <taxon>Bacteria</taxon>
        <taxon>Bacillati</taxon>
        <taxon>Bacillota</taxon>
        <taxon>Bacilli</taxon>
        <taxon>Bacillales</taxon>
        <taxon>Paenibacillaceae</taxon>
        <taxon>Cohnella</taxon>
    </lineage>
</organism>
<dbReference type="RefSeq" id="WP_116064229.1">
    <property type="nucleotide sequence ID" value="NZ_QRDZ01000030.1"/>
</dbReference>
<dbReference type="Gene3D" id="3.40.50.1110">
    <property type="entry name" value="SGNH hydrolase"/>
    <property type="match status" value="1"/>
</dbReference>
<dbReference type="InterPro" id="IPR013830">
    <property type="entry name" value="SGNH_hydro"/>
</dbReference>
<gene>
    <name evidence="2" type="ORF">DFP98_130106</name>
</gene>
<dbReference type="EMBL" id="QRDZ01000030">
    <property type="protein sequence ID" value="RED60584.1"/>
    <property type="molecule type" value="Genomic_DNA"/>
</dbReference>
<sequence>MPNLADVLERRGLRVKGEDSPSWRVIVEQGSVILADQSSICVEEEQSLAVNPPGRRSFVNQTYAIVGEASQSPCFWNTEDIRGSGGAPYQRMVPGSLRVYNADRSKLYRPDCDYSYDYYWGTVKRHPHGAIAENEILSLDYEVWLCRYDTVVLQADGRVMIAEGQTEAPESRELLLPDPPQIKEGIALAYVFTGWGEEALYNGEIRVLEENSLYPHLQLPQVYGRYMDATPREYYVEVLSATKADRLEVRIAAMGRDYGLEQVLTEENMRWLEAQAVVKDERVKLLLKSAYGYSVDWGLSLDFTAIPLERLRVGATYRITATPHSIYPIDFPATNSLDLIPFENTRFLEGFREKLFSGMPVRVAFYGESTSRTGRWPYLFVRSLREMYPDTVIHTSNVAIGGENSSKGAWRYEREVRSVKPDLVAVEYMLNDAWDSAEQREAGMRRILGSLREDGIPCLLLTNNGMNPAFGRSFDEVGEVHQLYRRLAREYGCAFIGGYEYFRQLHRCGIYFLTELKGNMINHPYGNVDPEWGSFDCVLARAVYAAITQTSLDDHAI</sequence>
<evidence type="ECO:0000259" key="1">
    <source>
        <dbReference type="Pfam" id="PF13472"/>
    </source>
</evidence>